<keyword evidence="3" id="KW-0998">Cell outer membrane</keyword>
<organism evidence="7 8">
    <name type="scientific">Halocynthiibacter styelae</name>
    <dbReference type="NCBI Taxonomy" id="2761955"/>
    <lineage>
        <taxon>Bacteria</taxon>
        <taxon>Pseudomonadati</taxon>
        <taxon>Pseudomonadota</taxon>
        <taxon>Alphaproteobacteria</taxon>
        <taxon>Rhodobacterales</taxon>
        <taxon>Paracoccaceae</taxon>
        <taxon>Halocynthiibacter</taxon>
    </lineage>
</organism>
<evidence type="ECO:0000256" key="4">
    <source>
        <dbReference type="PROSITE-ProRule" id="PRU00473"/>
    </source>
</evidence>
<proteinExistence type="predicted"/>
<dbReference type="PRINTS" id="PR01021">
    <property type="entry name" value="OMPADOMAIN"/>
</dbReference>
<comment type="subcellular location">
    <subcellularLocation>
        <location evidence="1">Cell outer membrane</location>
    </subcellularLocation>
</comment>
<dbReference type="PANTHER" id="PTHR30329:SF21">
    <property type="entry name" value="LIPOPROTEIN YIAD-RELATED"/>
    <property type="match status" value="1"/>
</dbReference>
<feature type="region of interest" description="Disordered" evidence="5">
    <location>
        <begin position="570"/>
        <end position="628"/>
    </location>
</feature>
<evidence type="ECO:0000259" key="6">
    <source>
        <dbReference type="PROSITE" id="PS51123"/>
    </source>
</evidence>
<keyword evidence="2 4" id="KW-0472">Membrane</keyword>
<gene>
    <name evidence="7" type="ORF">H1D41_08700</name>
</gene>
<dbReference type="EMBL" id="JADCKQ010000005">
    <property type="protein sequence ID" value="MBI1493709.1"/>
    <property type="molecule type" value="Genomic_DNA"/>
</dbReference>
<comment type="caution">
    <text evidence="7">The sequence shown here is derived from an EMBL/GenBank/DDBJ whole genome shotgun (WGS) entry which is preliminary data.</text>
</comment>
<dbReference type="GO" id="GO:0009279">
    <property type="term" value="C:cell outer membrane"/>
    <property type="evidence" value="ECO:0007669"/>
    <property type="project" value="UniProtKB-SubCell"/>
</dbReference>
<evidence type="ECO:0000256" key="1">
    <source>
        <dbReference type="ARBA" id="ARBA00004442"/>
    </source>
</evidence>
<evidence type="ECO:0000313" key="8">
    <source>
        <dbReference type="Proteomes" id="UP000640583"/>
    </source>
</evidence>
<accession>A0A8J7IDF4</accession>
<sequence>MQLKSFVAIFTVFTGVAALSLLIANVSVDRIERNSEDGVRRALLLKGEDWAQVEAEGLHLRLTGVAPRESARFHALTIAGEVVDSYRIRDDMQVEASAGFIPPDFSVEILRNDDHISLIGLIPDSTDRAQIAETLSDLVGSDTVSDMMETADYDPPTGWNLAMAYAVDALATLPHSKISVHPGRVIVEANSESTDDRDRLKRELSRAIPSDLEVQLDISAPREVVSPFTLRFLREDGQGRFDACFTDTDRSRLQILRAAEAAGHEGPASCTIALGNPSPKWGEAVSLALNALAEVGDGSVTFSDTDITLIAAESSDADTFERATSQLQSELPDLFNLHTVFPVTEEEAEVMPPEFSVTLSPEGQVQLRGRMTDERTKAAVESYASSRFGADQVYAATDLDPELPEGWPVRVLSGIEALAFLENGAVEILENHVSVRGKTGNPDANADIARVLSEKLGTSEDFAIDVEYVEALDPQADLPSGEECVQQINAILTNTKLAFSPGSANIAPGSGDTLTAIATAMERCTHVKMEIAGHTDSQGREAMNEQLSQSRADAVLNALMSRRILTEGLSAKGYGESDPIASNETEEGREANRRIEFTLVDDAPDAEENTDETATEETAEETTEAGNE</sequence>
<dbReference type="PANTHER" id="PTHR30329">
    <property type="entry name" value="STATOR ELEMENT OF FLAGELLAR MOTOR COMPLEX"/>
    <property type="match status" value="1"/>
</dbReference>
<keyword evidence="8" id="KW-1185">Reference proteome</keyword>
<dbReference type="PROSITE" id="PS51123">
    <property type="entry name" value="OMPA_2"/>
    <property type="match status" value="1"/>
</dbReference>
<dbReference type="AlphaFoldDB" id="A0A8J7IDF4"/>
<dbReference type="RefSeq" id="WP_228848532.1">
    <property type="nucleotide sequence ID" value="NZ_JADCKQ010000005.1"/>
</dbReference>
<dbReference type="SUPFAM" id="SSF103088">
    <property type="entry name" value="OmpA-like"/>
    <property type="match status" value="1"/>
</dbReference>
<dbReference type="Proteomes" id="UP000640583">
    <property type="component" value="Unassembled WGS sequence"/>
</dbReference>
<evidence type="ECO:0000313" key="7">
    <source>
        <dbReference type="EMBL" id="MBI1493709.1"/>
    </source>
</evidence>
<dbReference type="Pfam" id="PF00691">
    <property type="entry name" value="OmpA"/>
    <property type="match status" value="1"/>
</dbReference>
<protein>
    <submittedName>
        <fullName evidence="7">OmpA family protein</fullName>
    </submittedName>
</protein>
<evidence type="ECO:0000256" key="5">
    <source>
        <dbReference type="SAM" id="MobiDB-lite"/>
    </source>
</evidence>
<feature type="compositionally biased region" description="Basic and acidic residues" evidence="5">
    <location>
        <begin position="586"/>
        <end position="596"/>
    </location>
</feature>
<dbReference type="Gene3D" id="3.40.1520.20">
    <property type="match status" value="3"/>
</dbReference>
<evidence type="ECO:0000256" key="3">
    <source>
        <dbReference type="ARBA" id="ARBA00023237"/>
    </source>
</evidence>
<reference evidence="7" key="1">
    <citation type="submission" date="2020-10" db="EMBL/GenBank/DDBJ databases">
        <title>Paenihalocynthiibacter styelae gen. nov., sp. nov., isolated from stalked sea squirt Styela clava.</title>
        <authorList>
            <person name="Kim Y.-O."/>
            <person name="Yoon J.-H."/>
        </authorList>
    </citation>
    <scope>NUCLEOTIDE SEQUENCE</scope>
    <source>
        <strain evidence="7">MYP1-1</strain>
    </source>
</reference>
<dbReference type="InterPro" id="IPR050330">
    <property type="entry name" value="Bact_OuterMem_StrucFunc"/>
</dbReference>
<dbReference type="InterPro" id="IPR006664">
    <property type="entry name" value="OMP_bac"/>
</dbReference>
<name>A0A8J7IDF4_9RHOB</name>
<evidence type="ECO:0000256" key="2">
    <source>
        <dbReference type="ARBA" id="ARBA00023136"/>
    </source>
</evidence>
<feature type="domain" description="OmpA-like" evidence="6">
    <location>
        <begin position="486"/>
        <end position="603"/>
    </location>
</feature>
<feature type="compositionally biased region" description="Acidic residues" evidence="5">
    <location>
        <begin position="602"/>
        <end position="628"/>
    </location>
</feature>
<dbReference type="InterPro" id="IPR036737">
    <property type="entry name" value="OmpA-like_sf"/>
</dbReference>
<dbReference type="Gene3D" id="3.30.1330.60">
    <property type="entry name" value="OmpA-like domain"/>
    <property type="match status" value="1"/>
</dbReference>
<dbReference type="CDD" id="cd07185">
    <property type="entry name" value="OmpA_C-like"/>
    <property type="match status" value="1"/>
</dbReference>
<dbReference type="InterPro" id="IPR006665">
    <property type="entry name" value="OmpA-like"/>
</dbReference>